<dbReference type="PRINTS" id="PR00037">
    <property type="entry name" value="HTHLACR"/>
</dbReference>
<dbReference type="AlphaFoldDB" id="A0A9D1KXD5"/>
<dbReference type="InterPro" id="IPR050313">
    <property type="entry name" value="Carb_Metab_HTH_regulators"/>
</dbReference>
<dbReference type="Pfam" id="PF08220">
    <property type="entry name" value="HTH_DeoR"/>
    <property type="match status" value="1"/>
</dbReference>
<keyword evidence="2" id="KW-0238">DNA-binding</keyword>
<organism evidence="5 6">
    <name type="scientific">Candidatus Onthocola gallistercoris</name>
    <dbReference type="NCBI Taxonomy" id="2840876"/>
    <lineage>
        <taxon>Bacteria</taxon>
        <taxon>Bacillati</taxon>
        <taxon>Bacillota</taxon>
        <taxon>Bacilli</taxon>
        <taxon>Candidatus Onthocola</taxon>
    </lineage>
</organism>
<protein>
    <submittedName>
        <fullName evidence="5">DeoR/GlpR transcriptional regulator</fullName>
    </submittedName>
</protein>
<dbReference type="InterPro" id="IPR037171">
    <property type="entry name" value="NagB/RpiA_transferase-like"/>
</dbReference>
<dbReference type="Proteomes" id="UP000824164">
    <property type="component" value="Unassembled WGS sequence"/>
</dbReference>
<dbReference type="Pfam" id="PF00455">
    <property type="entry name" value="DeoRC"/>
    <property type="match status" value="1"/>
</dbReference>
<sequence>MLSIERQAIIKDILLEQKSVSVAGLTERFDVSFETIRRDLKVLEKEGMIEKTYGGAVLKQKVMNPADYQTLAHIMVDSKRKMAQRAVKLIAPGDCIYIGFSTTCVQVAALLPDIPVVVMTNSLEVMKMLSERKNVTLFSTGGNWDSRNHAFLGRTALDNLEGYHLDKAFISCRGLSMEVGLSDKTGLESDMRRKVAECSNEVYLMADRTKFDKVTFVKTCGFERITGVITDERMSDLWRNFLKGRGIRYYDEEIMDGEDETHDGNHLEINQE</sequence>
<reference evidence="5" key="2">
    <citation type="journal article" date="2021" name="PeerJ">
        <title>Extensive microbial diversity within the chicken gut microbiome revealed by metagenomics and culture.</title>
        <authorList>
            <person name="Gilroy R."/>
            <person name="Ravi A."/>
            <person name="Getino M."/>
            <person name="Pursley I."/>
            <person name="Horton D.L."/>
            <person name="Alikhan N.F."/>
            <person name="Baker D."/>
            <person name="Gharbi K."/>
            <person name="Hall N."/>
            <person name="Watson M."/>
            <person name="Adriaenssens E.M."/>
            <person name="Foster-Nyarko E."/>
            <person name="Jarju S."/>
            <person name="Secka A."/>
            <person name="Antonio M."/>
            <person name="Oren A."/>
            <person name="Chaudhuri R.R."/>
            <person name="La Ragione R."/>
            <person name="Hildebrand F."/>
            <person name="Pallen M.J."/>
        </authorList>
    </citation>
    <scope>NUCLEOTIDE SEQUENCE</scope>
    <source>
        <strain evidence="5">CHK187-14744</strain>
    </source>
</reference>
<gene>
    <name evidence="5" type="ORF">IAB63_08705</name>
</gene>
<dbReference type="PROSITE" id="PS00894">
    <property type="entry name" value="HTH_DEOR_1"/>
    <property type="match status" value="1"/>
</dbReference>
<dbReference type="PANTHER" id="PTHR30363:SF44">
    <property type="entry name" value="AGA OPERON TRANSCRIPTIONAL REPRESSOR-RELATED"/>
    <property type="match status" value="1"/>
</dbReference>
<dbReference type="InterPro" id="IPR014036">
    <property type="entry name" value="DeoR-like_C"/>
</dbReference>
<proteinExistence type="predicted"/>
<dbReference type="SMART" id="SM00420">
    <property type="entry name" value="HTH_DEOR"/>
    <property type="match status" value="1"/>
</dbReference>
<evidence type="ECO:0000259" key="4">
    <source>
        <dbReference type="PROSITE" id="PS51000"/>
    </source>
</evidence>
<comment type="caution">
    <text evidence="5">The sequence shown here is derived from an EMBL/GenBank/DDBJ whole genome shotgun (WGS) entry which is preliminary data.</text>
</comment>
<reference evidence="5" key="1">
    <citation type="submission" date="2020-10" db="EMBL/GenBank/DDBJ databases">
        <authorList>
            <person name="Gilroy R."/>
        </authorList>
    </citation>
    <scope>NUCLEOTIDE SEQUENCE</scope>
    <source>
        <strain evidence="5">CHK187-14744</strain>
    </source>
</reference>
<dbReference type="SUPFAM" id="SSF46785">
    <property type="entry name" value="Winged helix' DNA-binding domain"/>
    <property type="match status" value="1"/>
</dbReference>
<dbReference type="InterPro" id="IPR018356">
    <property type="entry name" value="Tscrpt_reg_HTH_DeoR_CS"/>
</dbReference>
<dbReference type="SMART" id="SM01134">
    <property type="entry name" value="DeoRC"/>
    <property type="match status" value="1"/>
</dbReference>
<evidence type="ECO:0000256" key="1">
    <source>
        <dbReference type="ARBA" id="ARBA00023015"/>
    </source>
</evidence>
<evidence type="ECO:0000313" key="5">
    <source>
        <dbReference type="EMBL" id="HIU03317.1"/>
    </source>
</evidence>
<dbReference type="GO" id="GO:0003677">
    <property type="term" value="F:DNA binding"/>
    <property type="evidence" value="ECO:0007669"/>
    <property type="project" value="UniProtKB-KW"/>
</dbReference>
<dbReference type="InterPro" id="IPR001034">
    <property type="entry name" value="DeoR_HTH"/>
</dbReference>
<dbReference type="InterPro" id="IPR036388">
    <property type="entry name" value="WH-like_DNA-bd_sf"/>
</dbReference>
<name>A0A9D1KXD5_9FIRM</name>
<evidence type="ECO:0000256" key="2">
    <source>
        <dbReference type="ARBA" id="ARBA00023125"/>
    </source>
</evidence>
<dbReference type="InterPro" id="IPR036390">
    <property type="entry name" value="WH_DNA-bd_sf"/>
</dbReference>
<accession>A0A9D1KXD5</accession>
<dbReference type="Gene3D" id="1.10.10.10">
    <property type="entry name" value="Winged helix-like DNA-binding domain superfamily/Winged helix DNA-binding domain"/>
    <property type="match status" value="1"/>
</dbReference>
<keyword evidence="1" id="KW-0805">Transcription regulation</keyword>
<evidence type="ECO:0000256" key="3">
    <source>
        <dbReference type="ARBA" id="ARBA00023163"/>
    </source>
</evidence>
<dbReference type="SUPFAM" id="SSF100950">
    <property type="entry name" value="NagB/RpiA/CoA transferase-like"/>
    <property type="match status" value="1"/>
</dbReference>
<dbReference type="GO" id="GO:0003700">
    <property type="term" value="F:DNA-binding transcription factor activity"/>
    <property type="evidence" value="ECO:0007669"/>
    <property type="project" value="InterPro"/>
</dbReference>
<dbReference type="PANTHER" id="PTHR30363">
    <property type="entry name" value="HTH-TYPE TRANSCRIPTIONAL REGULATOR SRLR-RELATED"/>
    <property type="match status" value="1"/>
</dbReference>
<dbReference type="PROSITE" id="PS51000">
    <property type="entry name" value="HTH_DEOR_2"/>
    <property type="match status" value="1"/>
</dbReference>
<keyword evidence="3" id="KW-0804">Transcription</keyword>
<dbReference type="EMBL" id="DVLT01000052">
    <property type="protein sequence ID" value="HIU03317.1"/>
    <property type="molecule type" value="Genomic_DNA"/>
</dbReference>
<evidence type="ECO:0000313" key="6">
    <source>
        <dbReference type="Proteomes" id="UP000824164"/>
    </source>
</evidence>
<dbReference type="Gene3D" id="3.40.50.1360">
    <property type="match status" value="1"/>
</dbReference>
<feature type="domain" description="HTH deoR-type" evidence="4">
    <location>
        <begin position="3"/>
        <end position="58"/>
    </location>
</feature>